<dbReference type="PROSITE" id="PS00108">
    <property type="entry name" value="PROTEIN_KINASE_ST"/>
    <property type="match status" value="1"/>
</dbReference>
<dbReference type="Pfam" id="PF00069">
    <property type="entry name" value="Pkinase"/>
    <property type="match status" value="1"/>
</dbReference>
<keyword evidence="6" id="KW-1133">Transmembrane helix</keyword>
<accession>A0A381TCX4</accession>
<dbReference type="SMART" id="SM00220">
    <property type="entry name" value="S_TKc"/>
    <property type="match status" value="1"/>
</dbReference>
<dbReference type="InterPro" id="IPR011009">
    <property type="entry name" value="Kinase-like_dom_sf"/>
</dbReference>
<keyword evidence="6" id="KW-0472">Membrane</keyword>
<reference evidence="8" key="1">
    <citation type="submission" date="2018-05" db="EMBL/GenBank/DDBJ databases">
        <authorList>
            <person name="Lanie J.A."/>
            <person name="Ng W.-L."/>
            <person name="Kazmierczak K.M."/>
            <person name="Andrzejewski T.M."/>
            <person name="Davidsen T.M."/>
            <person name="Wayne K.J."/>
            <person name="Tettelin H."/>
            <person name="Glass J.I."/>
            <person name="Rusch D."/>
            <person name="Podicherti R."/>
            <person name="Tsui H.-C.T."/>
            <person name="Winkler M.E."/>
        </authorList>
    </citation>
    <scope>NUCLEOTIDE SEQUENCE</scope>
</reference>
<dbReference type="PANTHER" id="PTHR43289">
    <property type="entry name" value="MITOGEN-ACTIVATED PROTEIN KINASE KINASE KINASE 20-RELATED"/>
    <property type="match status" value="1"/>
</dbReference>
<evidence type="ECO:0000256" key="4">
    <source>
        <dbReference type="ARBA" id="ARBA00022777"/>
    </source>
</evidence>
<evidence type="ECO:0000313" key="8">
    <source>
        <dbReference type="EMBL" id="SVA13584.1"/>
    </source>
</evidence>
<gene>
    <name evidence="8" type="ORF">METZ01_LOCUS66438</name>
</gene>
<keyword evidence="4" id="KW-0418">Kinase</keyword>
<evidence type="ECO:0000256" key="5">
    <source>
        <dbReference type="ARBA" id="ARBA00022840"/>
    </source>
</evidence>
<name>A0A381TCX4_9ZZZZ</name>
<keyword evidence="1" id="KW-0723">Serine/threonine-protein kinase</keyword>
<dbReference type="AlphaFoldDB" id="A0A381TCX4"/>
<evidence type="ECO:0000256" key="1">
    <source>
        <dbReference type="ARBA" id="ARBA00022527"/>
    </source>
</evidence>
<evidence type="ECO:0000256" key="6">
    <source>
        <dbReference type="SAM" id="Phobius"/>
    </source>
</evidence>
<evidence type="ECO:0000259" key="7">
    <source>
        <dbReference type="PROSITE" id="PS50011"/>
    </source>
</evidence>
<evidence type="ECO:0000256" key="3">
    <source>
        <dbReference type="ARBA" id="ARBA00022741"/>
    </source>
</evidence>
<feature type="domain" description="Protein kinase" evidence="7">
    <location>
        <begin position="9"/>
        <end position="271"/>
    </location>
</feature>
<dbReference type="CDD" id="cd14014">
    <property type="entry name" value="STKc_PknB_like"/>
    <property type="match status" value="1"/>
</dbReference>
<dbReference type="Gene3D" id="3.30.200.20">
    <property type="entry name" value="Phosphorylase Kinase, domain 1"/>
    <property type="match status" value="1"/>
</dbReference>
<evidence type="ECO:0000256" key="2">
    <source>
        <dbReference type="ARBA" id="ARBA00022679"/>
    </source>
</evidence>
<sequence>MDLKEIGGYQVIEMVGEGGQGSVYRAQDASTGQIVAIKVLSRSASDGEFLDRFQREASIMATLRHPNVVEVYDHGEEDGQHYIVTEFVTENLERILERGGTLPLQRAITVVQQIASALQISHNAGITHRDIKPANVLLNDAGDVKLTDFGIASAEQLDSMTSENTTVGTPLYMSPEQIQGSDAIDGRSDLYSLGCLLYEVLTGATPFPGKSTFEIFNGHINDAHVPIANHMDEFPEQLEDLLTKSLTKDRDQRYQTADEMINDLEEINTILAEGPQDVARTRVMPKVLATQVIDKPNTTGSSTTGGGGMPKWLMPAGAIVALLVIIGGGAFFFMGQDSGAVGLATGIAADISGENWAPGIIANPDGIQQAASDLSAAYGQDPVSAVAGINRLDDLDPMFAASVIMGIHSQNQSQAAQILFSIADADELRLEGHLARLTETDPIHAGEILVSLINENVTEVASLMEDVIEGDNGQILQAMFVEAAMNDDLAIAQLVNEAALTPGAEQSIAKALISIANADIEIAADILGGTNTGSSSIWQPFIAIEPTGAGATFIKAYKSGYEGEITEKIINILPDIYVSGLLLSHMAREDSAETARVYAGLMDNQDAGPGSMSPTIVEAAKIDYVAVEKMLTEDASFIGHLSQYAHPQIWTTMELPMAGDGEEGKGIWTKPSLDSSSLINFSSIVVKSLNASDIESGTVGIFDVTPPVSDTRQDRNVLTHVQIDTAGFISNG</sequence>
<keyword evidence="2" id="KW-0808">Transferase</keyword>
<keyword evidence="3" id="KW-0547">Nucleotide-binding</keyword>
<proteinExistence type="predicted"/>
<feature type="non-terminal residue" evidence="8">
    <location>
        <position position="732"/>
    </location>
</feature>
<dbReference type="EMBL" id="UINC01004338">
    <property type="protein sequence ID" value="SVA13584.1"/>
    <property type="molecule type" value="Genomic_DNA"/>
</dbReference>
<dbReference type="InterPro" id="IPR008271">
    <property type="entry name" value="Ser/Thr_kinase_AS"/>
</dbReference>
<dbReference type="PROSITE" id="PS50011">
    <property type="entry name" value="PROTEIN_KINASE_DOM"/>
    <property type="match status" value="1"/>
</dbReference>
<dbReference type="GO" id="GO:0005524">
    <property type="term" value="F:ATP binding"/>
    <property type="evidence" value="ECO:0007669"/>
    <property type="project" value="UniProtKB-KW"/>
</dbReference>
<feature type="transmembrane region" description="Helical" evidence="6">
    <location>
        <begin position="312"/>
        <end position="333"/>
    </location>
</feature>
<dbReference type="Gene3D" id="1.10.510.10">
    <property type="entry name" value="Transferase(Phosphotransferase) domain 1"/>
    <property type="match status" value="1"/>
</dbReference>
<dbReference type="FunFam" id="1.10.510.10:FF:000021">
    <property type="entry name" value="Serine/threonine protein kinase"/>
    <property type="match status" value="1"/>
</dbReference>
<dbReference type="PANTHER" id="PTHR43289:SF6">
    <property type="entry name" value="SERINE_THREONINE-PROTEIN KINASE NEKL-3"/>
    <property type="match status" value="1"/>
</dbReference>
<keyword evidence="5" id="KW-0067">ATP-binding</keyword>
<organism evidence="8">
    <name type="scientific">marine metagenome</name>
    <dbReference type="NCBI Taxonomy" id="408172"/>
    <lineage>
        <taxon>unclassified sequences</taxon>
        <taxon>metagenomes</taxon>
        <taxon>ecological metagenomes</taxon>
    </lineage>
</organism>
<dbReference type="InterPro" id="IPR000719">
    <property type="entry name" value="Prot_kinase_dom"/>
</dbReference>
<dbReference type="SUPFAM" id="SSF56112">
    <property type="entry name" value="Protein kinase-like (PK-like)"/>
    <property type="match status" value="1"/>
</dbReference>
<dbReference type="GO" id="GO:0004674">
    <property type="term" value="F:protein serine/threonine kinase activity"/>
    <property type="evidence" value="ECO:0007669"/>
    <property type="project" value="UniProtKB-KW"/>
</dbReference>
<protein>
    <recommendedName>
        <fullName evidence="7">Protein kinase domain-containing protein</fullName>
    </recommendedName>
</protein>
<keyword evidence="6" id="KW-0812">Transmembrane</keyword>